<dbReference type="OrthoDB" id="9806388at2"/>
<dbReference type="EMBL" id="RXPE01000007">
    <property type="protein sequence ID" value="RTR28289.1"/>
    <property type="molecule type" value="Genomic_DNA"/>
</dbReference>
<feature type="domain" description="Peptidase M24" evidence="3">
    <location>
        <begin position="136"/>
        <end position="337"/>
    </location>
</feature>
<sequence length="351" mass="37370">MQQRLERIRAALGREGTQALWVSSPASVRYLSGFTHPEDGRMLITPTQAVLYTDSRYTVQAREDVNEGVEVVIAAPQKALEDAAPKVEGMKVAVEGTHLTVSALEKLKEAWKVQLHPSEGVVENLRLIKAEDEVEGVRAAQDLADRVFAAVRPQIKAGAREVDVAIALEQGLRQAGATSAFDVIVASGVRGALPHGTASDKVIEDGDLVTVDFGANLNGYNSDMTRTVAVGQPSDELKRIYNAVLEAEEAAVQAIKPGMKAGDLDAVARDILEGHGLGEAFAHSLGHGVGLVVHEGPRLSKGSEDVLKPGMVITIEPGAYVEGLGGVRIEDLVLVTEDGYEVLSHSPKEQV</sequence>
<dbReference type="InterPro" id="IPR050659">
    <property type="entry name" value="Peptidase_M24B"/>
</dbReference>
<keyword evidence="5" id="KW-0031">Aminopeptidase</keyword>
<reference evidence="5 6" key="1">
    <citation type="submission" date="2018-12" db="EMBL/GenBank/DDBJ databases">
        <title>Deinococcus radiophilus ATCC 27603 genome sequencing and assembly.</title>
        <authorList>
            <person name="Maclea K.S."/>
            <person name="Maynard C.R."/>
        </authorList>
    </citation>
    <scope>NUCLEOTIDE SEQUENCE [LARGE SCALE GENOMIC DNA]</scope>
    <source>
        <strain evidence="5 6">ATCC 27603</strain>
    </source>
</reference>
<name>A0A431VZK9_9DEIO</name>
<evidence type="ECO:0000313" key="6">
    <source>
        <dbReference type="Proteomes" id="UP000277766"/>
    </source>
</evidence>
<evidence type="ECO:0000259" key="3">
    <source>
        <dbReference type="Pfam" id="PF00557"/>
    </source>
</evidence>
<dbReference type="Proteomes" id="UP000277766">
    <property type="component" value="Unassembled WGS sequence"/>
</dbReference>
<dbReference type="InterPro" id="IPR000994">
    <property type="entry name" value="Pept_M24"/>
</dbReference>
<keyword evidence="2" id="KW-0378">Hydrolase</keyword>
<proteinExistence type="predicted"/>
<evidence type="ECO:0000256" key="1">
    <source>
        <dbReference type="ARBA" id="ARBA00022723"/>
    </source>
</evidence>
<dbReference type="PANTHER" id="PTHR46112">
    <property type="entry name" value="AMINOPEPTIDASE"/>
    <property type="match status" value="1"/>
</dbReference>
<dbReference type="PRINTS" id="PR00599">
    <property type="entry name" value="MAPEPTIDASE"/>
</dbReference>
<dbReference type="InterPro" id="IPR000587">
    <property type="entry name" value="Creatinase_N"/>
</dbReference>
<dbReference type="GO" id="GO:0046872">
    <property type="term" value="F:metal ion binding"/>
    <property type="evidence" value="ECO:0007669"/>
    <property type="project" value="UniProtKB-KW"/>
</dbReference>
<dbReference type="Gene3D" id="3.40.350.10">
    <property type="entry name" value="Creatinase/prolidase N-terminal domain"/>
    <property type="match status" value="1"/>
</dbReference>
<dbReference type="InterPro" id="IPR001714">
    <property type="entry name" value="Pept_M24_MAP"/>
</dbReference>
<evidence type="ECO:0000256" key="2">
    <source>
        <dbReference type="ARBA" id="ARBA00022801"/>
    </source>
</evidence>
<dbReference type="InterPro" id="IPR036005">
    <property type="entry name" value="Creatinase/aminopeptidase-like"/>
</dbReference>
<keyword evidence="6" id="KW-1185">Reference proteome</keyword>
<dbReference type="RefSeq" id="WP_126351681.1">
    <property type="nucleotide sequence ID" value="NZ_CP086380.1"/>
</dbReference>
<dbReference type="GO" id="GO:0004177">
    <property type="term" value="F:aminopeptidase activity"/>
    <property type="evidence" value="ECO:0007669"/>
    <property type="project" value="UniProtKB-KW"/>
</dbReference>
<dbReference type="AlphaFoldDB" id="A0A431VZK9"/>
<dbReference type="Pfam" id="PF00557">
    <property type="entry name" value="Peptidase_M24"/>
    <property type="match status" value="1"/>
</dbReference>
<organism evidence="5 6">
    <name type="scientific">Deinococcus radiophilus</name>
    <dbReference type="NCBI Taxonomy" id="32062"/>
    <lineage>
        <taxon>Bacteria</taxon>
        <taxon>Thermotogati</taxon>
        <taxon>Deinococcota</taxon>
        <taxon>Deinococci</taxon>
        <taxon>Deinococcales</taxon>
        <taxon>Deinococcaceae</taxon>
        <taxon>Deinococcus</taxon>
    </lineage>
</organism>
<dbReference type="CDD" id="cd01092">
    <property type="entry name" value="APP-like"/>
    <property type="match status" value="1"/>
</dbReference>
<protein>
    <submittedName>
        <fullName evidence="5">Aminopeptidase P family protein</fullName>
    </submittedName>
</protein>
<accession>A0A431VZK9</accession>
<dbReference type="PROSITE" id="PS00491">
    <property type="entry name" value="PROLINE_PEPTIDASE"/>
    <property type="match status" value="1"/>
</dbReference>
<dbReference type="GO" id="GO:0008235">
    <property type="term" value="F:metalloexopeptidase activity"/>
    <property type="evidence" value="ECO:0007669"/>
    <property type="project" value="UniProtKB-ARBA"/>
</dbReference>
<dbReference type="Gene3D" id="3.90.230.10">
    <property type="entry name" value="Creatinase/methionine aminopeptidase superfamily"/>
    <property type="match status" value="1"/>
</dbReference>
<dbReference type="InterPro" id="IPR001131">
    <property type="entry name" value="Peptidase_M24B_aminopep-P_CS"/>
</dbReference>
<comment type="caution">
    <text evidence="5">The sequence shown here is derived from an EMBL/GenBank/DDBJ whole genome shotgun (WGS) entry which is preliminary data.</text>
</comment>
<keyword evidence="1" id="KW-0479">Metal-binding</keyword>
<evidence type="ECO:0000259" key="4">
    <source>
        <dbReference type="Pfam" id="PF01321"/>
    </source>
</evidence>
<keyword evidence="5" id="KW-0645">Protease</keyword>
<dbReference type="SUPFAM" id="SSF53092">
    <property type="entry name" value="Creatinase/prolidase N-terminal domain"/>
    <property type="match status" value="1"/>
</dbReference>
<dbReference type="SUPFAM" id="SSF55920">
    <property type="entry name" value="Creatinase/aminopeptidase"/>
    <property type="match status" value="1"/>
</dbReference>
<dbReference type="Pfam" id="PF01321">
    <property type="entry name" value="Creatinase_N"/>
    <property type="match status" value="1"/>
</dbReference>
<dbReference type="PANTHER" id="PTHR46112:SF3">
    <property type="entry name" value="AMINOPEPTIDASE YPDF"/>
    <property type="match status" value="1"/>
</dbReference>
<dbReference type="InterPro" id="IPR029149">
    <property type="entry name" value="Creatin/AminoP/Spt16_N"/>
</dbReference>
<feature type="domain" description="Creatinase N-terminal" evidence="4">
    <location>
        <begin position="4"/>
        <end position="128"/>
    </location>
</feature>
<gene>
    <name evidence="5" type="ORF">EJ104_05070</name>
</gene>
<evidence type="ECO:0000313" key="5">
    <source>
        <dbReference type="EMBL" id="RTR28289.1"/>
    </source>
</evidence>